<organism evidence="2 3">
    <name type="scientific">Paenimyroides ummariense</name>
    <dbReference type="NCBI Taxonomy" id="913024"/>
    <lineage>
        <taxon>Bacteria</taxon>
        <taxon>Pseudomonadati</taxon>
        <taxon>Bacteroidota</taxon>
        <taxon>Flavobacteriia</taxon>
        <taxon>Flavobacteriales</taxon>
        <taxon>Flavobacteriaceae</taxon>
        <taxon>Paenimyroides</taxon>
    </lineage>
</organism>
<proteinExistence type="predicted"/>
<dbReference type="AlphaFoldDB" id="A0A1I5EY89"/>
<dbReference type="OrthoDB" id="9789605at2"/>
<dbReference type="EMBL" id="FOVI01000023">
    <property type="protein sequence ID" value="SFO16403.1"/>
    <property type="molecule type" value="Genomic_DNA"/>
</dbReference>
<keyword evidence="3" id="KW-1185">Reference proteome</keyword>
<protein>
    <submittedName>
        <fullName evidence="2">Acetyltransferase (GNAT) domain-containing protein</fullName>
    </submittedName>
</protein>
<dbReference type="Proteomes" id="UP000199036">
    <property type="component" value="Unassembled WGS sequence"/>
</dbReference>
<gene>
    <name evidence="2" type="ORF">SAMN05421741_12334</name>
</gene>
<keyword evidence="2" id="KW-0808">Transferase</keyword>
<evidence type="ECO:0000259" key="1">
    <source>
        <dbReference type="PROSITE" id="PS51186"/>
    </source>
</evidence>
<dbReference type="GO" id="GO:0016747">
    <property type="term" value="F:acyltransferase activity, transferring groups other than amino-acyl groups"/>
    <property type="evidence" value="ECO:0007669"/>
    <property type="project" value="InterPro"/>
</dbReference>
<dbReference type="STRING" id="913024.SAMN05421741_12334"/>
<dbReference type="InterPro" id="IPR000182">
    <property type="entry name" value="GNAT_dom"/>
</dbReference>
<dbReference type="Pfam" id="PF13508">
    <property type="entry name" value="Acetyltransf_7"/>
    <property type="match status" value="1"/>
</dbReference>
<evidence type="ECO:0000313" key="3">
    <source>
        <dbReference type="Proteomes" id="UP000199036"/>
    </source>
</evidence>
<dbReference type="SUPFAM" id="SSF55729">
    <property type="entry name" value="Acyl-CoA N-acyltransferases (Nat)"/>
    <property type="match status" value="1"/>
</dbReference>
<name>A0A1I5EY89_9FLAO</name>
<dbReference type="PROSITE" id="PS51186">
    <property type="entry name" value="GNAT"/>
    <property type="match status" value="1"/>
</dbReference>
<accession>A0A1I5EY89</accession>
<feature type="domain" description="N-acetyltransferase" evidence="1">
    <location>
        <begin position="3"/>
        <end position="195"/>
    </location>
</feature>
<reference evidence="3" key="1">
    <citation type="submission" date="2016-10" db="EMBL/GenBank/DDBJ databases">
        <authorList>
            <person name="Varghese N."/>
            <person name="Submissions S."/>
        </authorList>
    </citation>
    <scope>NUCLEOTIDE SEQUENCE [LARGE SCALE GENOMIC DNA]</scope>
    <source>
        <strain evidence="3">DS-12</strain>
    </source>
</reference>
<dbReference type="InterPro" id="IPR016181">
    <property type="entry name" value="Acyl_CoA_acyltransferase"/>
</dbReference>
<evidence type="ECO:0000313" key="2">
    <source>
        <dbReference type="EMBL" id="SFO16403.1"/>
    </source>
</evidence>
<dbReference type="Gene3D" id="3.40.630.30">
    <property type="match status" value="1"/>
</dbReference>
<sequence length="203" mass="23783">MDIRIEKLSYKNLGKIKDFIGKENIFTKFSRNKLEFYIYSRYYINGEISKTTHTYAAYLDKQLAGFLLATIDNKPKQYNSKLRKIYTVLLKLTVRLLNAEGLSVYHNNRKLMLSELKKNYKTEGELNLLAIEPLMQGTGIGTALLNKFQEDQKEKNIFLFTDSGPQYKFYIKEGFEQGSNRLIFLENYSKKIALTYFICTKKL</sequence>
<dbReference type="RefSeq" id="WP_143095665.1">
    <property type="nucleotide sequence ID" value="NZ_FOVI01000023.1"/>
</dbReference>